<accession>A0AAN8D6Q5</accession>
<dbReference type="CDD" id="cd00200">
    <property type="entry name" value="WD40"/>
    <property type="match status" value="1"/>
</dbReference>
<dbReference type="GO" id="GO:0044458">
    <property type="term" value="P:motile cilium assembly"/>
    <property type="evidence" value="ECO:0007669"/>
    <property type="project" value="TreeGrafter"/>
</dbReference>
<dbReference type="Pfam" id="PF00400">
    <property type="entry name" value="WD40"/>
    <property type="match status" value="3"/>
</dbReference>
<keyword evidence="4" id="KW-1185">Reference proteome</keyword>
<protein>
    <recommendedName>
        <fullName evidence="5">Jouberin</fullName>
    </recommendedName>
</protein>
<feature type="compositionally biased region" description="Polar residues" evidence="2">
    <location>
        <begin position="84"/>
        <end position="93"/>
    </location>
</feature>
<dbReference type="InterPro" id="IPR052803">
    <property type="entry name" value="Cilium-Associated_Jouberin"/>
</dbReference>
<dbReference type="GO" id="GO:0036064">
    <property type="term" value="C:ciliary basal body"/>
    <property type="evidence" value="ECO:0007669"/>
    <property type="project" value="TreeGrafter"/>
</dbReference>
<dbReference type="Proteomes" id="UP001331515">
    <property type="component" value="Unassembled WGS sequence"/>
</dbReference>
<dbReference type="InterPro" id="IPR036322">
    <property type="entry name" value="WD40_repeat_dom_sf"/>
</dbReference>
<feature type="compositionally biased region" description="Basic and acidic residues" evidence="2">
    <location>
        <begin position="867"/>
        <end position="882"/>
    </location>
</feature>
<feature type="compositionally biased region" description="Basic and acidic residues" evidence="2">
    <location>
        <begin position="111"/>
        <end position="128"/>
    </location>
</feature>
<dbReference type="SUPFAM" id="SSF50978">
    <property type="entry name" value="WD40 repeat-like"/>
    <property type="match status" value="1"/>
</dbReference>
<feature type="compositionally biased region" description="Acidic residues" evidence="2">
    <location>
        <begin position="243"/>
        <end position="254"/>
    </location>
</feature>
<feature type="repeat" description="WD" evidence="1">
    <location>
        <begin position="563"/>
        <end position="604"/>
    </location>
</feature>
<dbReference type="Gene3D" id="2.130.10.10">
    <property type="entry name" value="YVTN repeat-like/Quinoprotein amine dehydrogenase"/>
    <property type="match status" value="1"/>
</dbReference>
<comment type="caution">
    <text evidence="3">The sequence shown here is derived from an EMBL/GenBank/DDBJ whole genome shotgun (WGS) entry which is preliminary data.</text>
</comment>
<dbReference type="EMBL" id="JAURVH010001526">
    <property type="protein sequence ID" value="KAK5917506.1"/>
    <property type="molecule type" value="Genomic_DNA"/>
</dbReference>
<evidence type="ECO:0000313" key="3">
    <source>
        <dbReference type="EMBL" id="KAK5917506.1"/>
    </source>
</evidence>
<feature type="compositionally biased region" description="Basic and acidic residues" evidence="2">
    <location>
        <begin position="49"/>
        <end position="58"/>
    </location>
</feature>
<feature type="repeat" description="WD" evidence="1">
    <location>
        <begin position="651"/>
        <end position="692"/>
    </location>
</feature>
<dbReference type="InterPro" id="IPR015943">
    <property type="entry name" value="WD40/YVTN_repeat-like_dom_sf"/>
</dbReference>
<dbReference type="PROSITE" id="PS50294">
    <property type="entry name" value="WD_REPEATS_REGION"/>
    <property type="match status" value="2"/>
</dbReference>
<feature type="compositionally biased region" description="Low complexity" evidence="2">
    <location>
        <begin position="843"/>
        <end position="852"/>
    </location>
</feature>
<name>A0AAN8D6Q5_CHAGU</name>
<evidence type="ECO:0000256" key="2">
    <source>
        <dbReference type="SAM" id="MobiDB-lite"/>
    </source>
</evidence>
<feature type="region of interest" description="Disordered" evidence="2">
    <location>
        <begin position="838"/>
        <end position="891"/>
    </location>
</feature>
<dbReference type="PANTHER" id="PTHR44499:SF1">
    <property type="entry name" value="JOUBERIN"/>
    <property type="match status" value="1"/>
</dbReference>
<feature type="region of interest" description="Disordered" evidence="2">
    <location>
        <begin position="1"/>
        <end position="271"/>
    </location>
</feature>
<reference evidence="3 4" key="1">
    <citation type="journal article" date="2023" name="Mol. Biol. Evol.">
        <title>Genomics of Secondarily Temperate Adaptation in the Only Non-Antarctic Icefish.</title>
        <authorList>
            <person name="Rivera-Colon A.G."/>
            <person name="Rayamajhi N."/>
            <person name="Minhas B.F."/>
            <person name="Madrigal G."/>
            <person name="Bilyk K.T."/>
            <person name="Yoon V."/>
            <person name="Hune M."/>
            <person name="Gregory S."/>
            <person name="Cheng C.H.C."/>
            <person name="Catchen J.M."/>
        </authorList>
    </citation>
    <scope>NUCLEOTIDE SEQUENCE [LARGE SCALE GENOMIC DNA]</scope>
    <source>
        <tissue evidence="3">White muscle</tissue>
    </source>
</reference>
<proteinExistence type="predicted"/>
<dbReference type="SMART" id="SM00320">
    <property type="entry name" value="WD40"/>
    <property type="match status" value="5"/>
</dbReference>
<keyword evidence="1" id="KW-0853">WD repeat</keyword>
<feature type="repeat" description="WD" evidence="1">
    <location>
        <begin position="762"/>
        <end position="791"/>
    </location>
</feature>
<dbReference type="PANTHER" id="PTHR44499">
    <property type="entry name" value="JOUBERIN"/>
    <property type="match status" value="1"/>
</dbReference>
<evidence type="ECO:0000256" key="1">
    <source>
        <dbReference type="PROSITE-ProRule" id="PRU00221"/>
    </source>
</evidence>
<feature type="compositionally biased region" description="Basic and acidic residues" evidence="2">
    <location>
        <begin position="70"/>
        <end position="83"/>
    </location>
</feature>
<dbReference type="AlphaFoldDB" id="A0AAN8D6Q5"/>
<feature type="compositionally biased region" description="Basic and acidic residues" evidence="2">
    <location>
        <begin position="1"/>
        <end position="30"/>
    </location>
</feature>
<sequence length="906" mass="103001">MPAGESKDRAKTRERFNEVFKKYSDSDEKKSKKKRPEAQEEILLQTLKQRLDLEKPPEQEVQQNTYDPEQESRFTKNQIREELNLNSRNQETSSRGKRRSRRELPPPPLPPEEREAAAPQERGGETGAKRKSKKGKGRGDKEAKEAEDKLLQEYQLQIAQQETKTQEEEEERRSVKPKEEEEERRSVKPKEEEEERRSVKPKEERRSVKPKEEEEERRSVKPLNNDVGKKKKKKLKSVITQEAGDEADVENEEESKEKKKKKKKKHVSEQSDLLVSHPMVKVHVVEERSGTYLRKEDSHRPVSSFYEQQNVEHVLPIITQPFDFKKNKSIIPEWREQIIFNERFGYFLQENQEEAPRVMLFFEILDFMTMEEARANAAVDPERGFRKIAWAFLKLVGTNGVLNIDSKLRLQLFCPPARAKRTPGSIEVFEWWSKFPRNKYSSTLYVTVKGIALPEHVDPCMRSMMALQEERGSTSFFELQSEATRSLMQPPHTLPPPPRWSRLPGQVCRIPNRPLLSLRGGQYGCLTLQFSHSGTRLAAACADRDSFPVIVYEVPSGKALMVFSGHLKIVYDLCWSSDDCSLLSASSDGTVREWGLEGQQGQKVLPHPSFVYCAQYHPAAPGLVLTGGFDTLLRLWRVDVPDVNGQLLQEVEGHRSFINSLCFDPTGRRMFSADNSGLILVWKTTGSEGKKSLLSQRWVLEKEISESELRGVPISKLQLHPNARCLLVHARDSVLRVMDLRILAVKRYVGASNHRERLCSTFSACGSFLFSGSEDGMAYVWNTDTGDQLAVYSELSFSTALHGVCFHPHENMVAFSAFGQEQLIHLYLHDRTVSQLEGQSLKASSRSSSADPRTPPAPPPAGLHGSADPHHPAGAEDAERQAAARLRAGASSVLSARTQRARCCRV</sequence>
<organism evidence="3 4">
    <name type="scientific">Champsocephalus gunnari</name>
    <name type="common">Mackerel icefish</name>
    <dbReference type="NCBI Taxonomy" id="52237"/>
    <lineage>
        <taxon>Eukaryota</taxon>
        <taxon>Metazoa</taxon>
        <taxon>Chordata</taxon>
        <taxon>Craniata</taxon>
        <taxon>Vertebrata</taxon>
        <taxon>Euteleostomi</taxon>
        <taxon>Actinopterygii</taxon>
        <taxon>Neopterygii</taxon>
        <taxon>Teleostei</taxon>
        <taxon>Neoteleostei</taxon>
        <taxon>Acanthomorphata</taxon>
        <taxon>Eupercaria</taxon>
        <taxon>Perciformes</taxon>
        <taxon>Notothenioidei</taxon>
        <taxon>Channichthyidae</taxon>
        <taxon>Champsocephalus</taxon>
    </lineage>
</organism>
<dbReference type="PROSITE" id="PS50082">
    <property type="entry name" value="WD_REPEATS_2"/>
    <property type="match status" value="3"/>
</dbReference>
<dbReference type="InterPro" id="IPR001680">
    <property type="entry name" value="WD40_rpt"/>
</dbReference>
<feature type="compositionally biased region" description="Polar residues" evidence="2">
    <location>
        <begin position="154"/>
        <end position="163"/>
    </location>
</feature>
<evidence type="ECO:0000313" key="4">
    <source>
        <dbReference type="Proteomes" id="UP001331515"/>
    </source>
</evidence>
<gene>
    <name evidence="3" type="ORF">CgunFtcFv8_012391</name>
</gene>
<feature type="compositionally biased region" description="Basic and acidic residues" evidence="2">
    <location>
        <begin position="171"/>
        <end position="219"/>
    </location>
</feature>
<feature type="compositionally biased region" description="Basic and acidic residues" evidence="2">
    <location>
        <begin position="137"/>
        <end position="151"/>
    </location>
</feature>
<evidence type="ECO:0008006" key="5">
    <source>
        <dbReference type="Google" id="ProtNLM"/>
    </source>
</evidence>